<comment type="subcellular location">
    <subcellularLocation>
        <location evidence="1">Cell outer membrane</location>
    </subcellularLocation>
</comment>
<evidence type="ECO:0000256" key="5">
    <source>
        <dbReference type="ARBA" id="ARBA00023237"/>
    </source>
</evidence>
<comment type="similarity">
    <text evidence="2">Belongs to the SusD family.</text>
</comment>
<evidence type="ECO:0000259" key="7">
    <source>
        <dbReference type="Pfam" id="PF07980"/>
    </source>
</evidence>
<dbReference type="OrthoDB" id="629561at2"/>
<evidence type="ECO:0000256" key="6">
    <source>
        <dbReference type="SAM" id="SignalP"/>
    </source>
</evidence>
<sequence>MSKASLAIIACLLLMVSACRKYVEIPPSQVRALKYTTDYSALLNYASTIELGYTYPVYAADDFGVDDPSWYPRFSYQPPVNAYTWAERIWGPTEEDADWSTLYKIMNTYNTVITGVDKSEGGTDAQKAAIKASALVHRAYAYFTLVNLYGKQYDAATANSDLGVPLLLTPDLYASLTRATVQRVYEQVKSDLTEALPLLPEVATFNVNPSKLAVYSLLARYYLNTREFGEAKRYAEMALALRNTLLDYNAYTTTWPLKLQNPEEMFFKRTAQTVTVVPLQQSALNLYDTKDLRYSIFTAPAAMVRGSNFAVGRGLTRSQYFLEGTYIGPGVPEMMLVKAECEARAGNASAAMEMVNNLRKKRFKPTEYYDLAATDANNALRIVIDERGREFMGRGYRWFDQRRLSKDNGLIQTVTRKFKDATYTLAPGSNRYTFPIAEKYIALNPEITQNPR</sequence>
<dbReference type="RefSeq" id="WP_157542091.1">
    <property type="nucleotide sequence ID" value="NZ_WQLA01000004.1"/>
</dbReference>
<dbReference type="Pfam" id="PF14322">
    <property type="entry name" value="SusD-like_3"/>
    <property type="match status" value="1"/>
</dbReference>
<evidence type="ECO:0000256" key="2">
    <source>
        <dbReference type="ARBA" id="ARBA00006275"/>
    </source>
</evidence>
<feature type="chain" id="PRO_5026055886" evidence="6">
    <location>
        <begin position="22"/>
        <end position="452"/>
    </location>
</feature>
<dbReference type="AlphaFoldDB" id="A0A6I4IQU8"/>
<feature type="domain" description="SusD-like N-terminal" evidence="8">
    <location>
        <begin position="94"/>
        <end position="223"/>
    </location>
</feature>
<dbReference type="Pfam" id="PF07980">
    <property type="entry name" value="SusD_RagB"/>
    <property type="match status" value="1"/>
</dbReference>
<protein>
    <submittedName>
        <fullName evidence="9">RagB/SusD family nutrient uptake outer membrane protein</fullName>
    </submittedName>
</protein>
<keyword evidence="4" id="KW-0472">Membrane</keyword>
<keyword evidence="5" id="KW-0998">Cell outer membrane</keyword>
<comment type="caution">
    <text evidence="9">The sequence shown here is derived from an EMBL/GenBank/DDBJ whole genome shotgun (WGS) entry which is preliminary data.</text>
</comment>
<dbReference type="EMBL" id="WQLA01000004">
    <property type="protein sequence ID" value="MVN91764.1"/>
    <property type="molecule type" value="Genomic_DNA"/>
</dbReference>
<keyword evidence="10" id="KW-1185">Reference proteome</keyword>
<dbReference type="SUPFAM" id="SSF48452">
    <property type="entry name" value="TPR-like"/>
    <property type="match status" value="1"/>
</dbReference>
<organism evidence="9 10">
    <name type="scientific">Mucilaginibacter aquatilis</name>
    <dbReference type="NCBI Taxonomy" id="1517760"/>
    <lineage>
        <taxon>Bacteria</taxon>
        <taxon>Pseudomonadati</taxon>
        <taxon>Bacteroidota</taxon>
        <taxon>Sphingobacteriia</taxon>
        <taxon>Sphingobacteriales</taxon>
        <taxon>Sphingobacteriaceae</taxon>
        <taxon>Mucilaginibacter</taxon>
    </lineage>
</organism>
<evidence type="ECO:0000313" key="10">
    <source>
        <dbReference type="Proteomes" id="UP000434850"/>
    </source>
</evidence>
<dbReference type="PROSITE" id="PS51257">
    <property type="entry name" value="PROKAR_LIPOPROTEIN"/>
    <property type="match status" value="1"/>
</dbReference>
<evidence type="ECO:0000313" key="9">
    <source>
        <dbReference type="EMBL" id="MVN91764.1"/>
    </source>
</evidence>
<gene>
    <name evidence="9" type="ORF">GO816_11560</name>
</gene>
<dbReference type="GO" id="GO:0009279">
    <property type="term" value="C:cell outer membrane"/>
    <property type="evidence" value="ECO:0007669"/>
    <property type="project" value="UniProtKB-SubCell"/>
</dbReference>
<dbReference type="InterPro" id="IPR033985">
    <property type="entry name" value="SusD-like_N"/>
</dbReference>
<dbReference type="InterPro" id="IPR011990">
    <property type="entry name" value="TPR-like_helical_dom_sf"/>
</dbReference>
<reference evidence="9 10" key="1">
    <citation type="submission" date="2019-12" db="EMBL/GenBank/DDBJ databases">
        <title>Mucilaginibacter sp. HME9299 genome sequencing and assembly.</title>
        <authorList>
            <person name="Kang H."/>
            <person name="Kim H."/>
            <person name="Joh K."/>
        </authorList>
    </citation>
    <scope>NUCLEOTIDE SEQUENCE [LARGE SCALE GENOMIC DNA]</scope>
    <source>
        <strain evidence="9 10">HME9299</strain>
    </source>
</reference>
<accession>A0A6I4IQU8</accession>
<keyword evidence="3 6" id="KW-0732">Signal</keyword>
<evidence type="ECO:0000256" key="4">
    <source>
        <dbReference type="ARBA" id="ARBA00023136"/>
    </source>
</evidence>
<proteinExistence type="inferred from homology"/>
<feature type="domain" description="RagB/SusD" evidence="7">
    <location>
        <begin position="333"/>
        <end position="451"/>
    </location>
</feature>
<evidence type="ECO:0000256" key="1">
    <source>
        <dbReference type="ARBA" id="ARBA00004442"/>
    </source>
</evidence>
<feature type="signal peptide" evidence="6">
    <location>
        <begin position="1"/>
        <end position="21"/>
    </location>
</feature>
<dbReference type="Proteomes" id="UP000434850">
    <property type="component" value="Unassembled WGS sequence"/>
</dbReference>
<name>A0A6I4IQU8_9SPHI</name>
<dbReference type="InterPro" id="IPR012944">
    <property type="entry name" value="SusD_RagB_dom"/>
</dbReference>
<evidence type="ECO:0000259" key="8">
    <source>
        <dbReference type="Pfam" id="PF14322"/>
    </source>
</evidence>
<evidence type="ECO:0000256" key="3">
    <source>
        <dbReference type="ARBA" id="ARBA00022729"/>
    </source>
</evidence>
<dbReference type="Gene3D" id="1.25.40.390">
    <property type="match status" value="1"/>
</dbReference>